<dbReference type="RefSeq" id="WP_184629144.1">
    <property type="nucleotide sequence ID" value="NZ_JACHCC010000017.1"/>
</dbReference>
<organism evidence="1 2">
    <name type="scientific">Pedobacter cryoconitis</name>
    <dbReference type="NCBI Taxonomy" id="188932"/>
    <lineage>
        <taxon>Bacteria</taxon>
        <taxon>Pseudomonadati</taxon>
        <taxon>Bacteroidota</taxon>
        <taxon>Sphingobacteriia</taxon>
        <taxon>Sphingobacteriales</taxon>
        <taxon>Sphingobacteriaceae</taxon>
        <taxon>Pedobacter</taxon>
    </lineage>
</organism>
<comment type="caution">
    <text evidence="1">The sequence shown here is derived from an EMBL/GenBank/DDBJ whole genome shotgun (WGS) entry which is preliminary data.</text>
</comment>
<gene>
    <name evidence="1" type="ORF">HDF25_005082</name>
</gene>
<reference evidence="1 2" key="1">
    <citation type="submission" date="2020-08" db="EMBL/GenBank/DDBJ databases">
        <title>Genomic Encyclopedia of Type Strains, Phase IV (KMG-V): Genome sequencing to study the core and pangenomes of soil and plant-associated prokaryotes.</title>
        <authorList>
            <person name="Whitman W."/>
        </authorList>
    </citation>
    <scope>NUCLEOTIDE SEQUENCE [LARGE SCALE GENOMIC DNA]</scope>
    <source>
        <strain evidence="1 2">M2T3</strain>
    </source>
</reference>
<dbReference type="EMBL" id="JACHCC010000017">
    <property type="protein sequence ID" value="MBB6502897.1"/>
    <property type="molecule type" value="Genomic_DNA"/>
</dbReference>
<dbReference type="Proteomes" id="UP000521017">
    <property type="component" value="Unassembled WGS sequence"/>
</dbReference>
<evidence type="ECO:0000313" key="2">
    <source>
        <dbReference type="Proteomes" id="UP000521017"/>
    </source>
</evidence>
<dbReference type="AlphaFoldDB" id="A0A7X0J9S8"/>
<accession>A0A7X0J9S8</accession>
<evidence type="ECO:0000313" key="1">
    <source>
        <dbReference type="EMBL" id="MBB6502897.1"/>
    </source>
</evidence>
<sequence>MELSDQFLQAVNNYLAGNASEDIKNIMPMIVRQYNVDIVYAGEVPTDKFGSCVEVEI</sequence>
<protein>
    <submittedName>
        <fullName evidence="1">Uncharacterized protein</fullName>
    </submittedName>
</protein>
<name>A0A7X0J9S8_9SPHI</name>
<proteinExistence type="predicted"/>